<keyword evidence="3" id="KW-1185">Reference proteome</keyword>
<dbReference type="Proteomes" id="UP000192578">
    <property type="component" value="Unassembled WGS sequence"/>
</dbReference>
<protein>
    <submittedName>
        <fullName evidence="2">Uncharacterized protein</fullName>
    </submittedName>
</protein>
<accession>A0A1W0X0A0</accession>
<proteinExistence type="predicted"/>
<evidence type="ECO:0000313" key="3">
    <source>
        <dbReference type="Proteomes" id="UP000192578"/>
    </source>
</evidence>
<feature type="chain" id="PRO_5012099563" evidence="1">
    <location>
        <begin position="18"/>
        <end position="66"/>
    </location>
</feature>
<sequence length="66" mass="7032">MITFVALSLQLFAVSLSVPVVRMAGEFNKSTLIDIVAYGLATPVILSALPLMKPGYDLGAEHLRAT</sequence>
<gene>
    <name evidence="2" type="ORF">BV898_05330</name>
</gene>
<comment type="caution">
    <text evidence="2">The sequence shown here is derived from an EMBL/GenBank/DDBJ whole genome shotgun (WGS) entry which is preliminary data.</text>
</comment>
<dbReference type="EMBL" id="MTYJ01000028">
    <property type="protein sequence ID" value="OQV20752.1"/>
    <property type="molecule type" value="Genomic_DNA"/>
</dbReference>
<evidence type="ECO:0000313" key="2">
    <source>
        <dbReference type="EMBL" id="OQV20752.1"/>
    </source>
</evidence>
<dbReference type="AlphaFoldDB" id="A0A1W0X0A0"/>
<keyword evidence="1" id="KW-0732">Signal</keyword>
<evidence type="ECO:0000256" key="1">
    <source>
        <dbReference type="SAM" id="SignalP"/>
    </source>
</evidence>
<feature type="signal peptide" evidence="1">
    <location>
        <begin position="1"/>
        <end position="17"/>
    </location>
</feature>
<organism evidence="2 3">
    <name type="scientific">Hypsibius exemplaris</name>
    <name type="common">Freshwater tardigrade</name>
    <dbReference type="NCBI Taxonomy" id="2072580"/>
    <lineage>
        <taxon>Eukaryota</taxon>
        <taxon>Metazoa</taxon>
        <taxon>Ecdysozoa</taxon>
        <taxon>Tardigrada</taxon>
        <taxon>Eutardigrada</taxon>
        <taxon>Parachela</taxon>
        <taxon>Hypsibioidea</taxon>
        <taxon>Hypsibiidae</taxon>
        <taxon>Hypsibius</taxon>
    </lineage>
</organism>
<reference evidence="3" key="1">
    <citation type="submission" date="2017-01" db="EMBL/GenBank/DDBJ databases">
        <title>Comparative genomics of anhydrobiosis in the tardigrade Hypsibius dujardini.</title>
        <authorList>
            <person name="Yoshida Y."/>
            <person name="Koutsovoulos G."/>
            <person name="Laetsch D."/>
            <person name="Stevens L."/>
            <person name="Kumar S."/>
            <person name="Horikawa D."/>
            <person name="Ishino K."/>
            <person name="Komine S."/>
            <person name="Tomita M."/>
            <person name="Blaxter M."/>
            <person name="Arakawa K."/>
        </authorList>
    </citation>
    <scope>NUCLEOTIDE SEQUENCE [LARGE SCALE GENOMIC DNA]</scope>
    <source>
        <strain evidence="3">Z151</strain>
    </source>
</reference>
<name>A0A1W0X0A0_HYPEX</name>